<evidence type="ECO:0000313" key="2">
    <source>
        <dbReference type="Proteomes" id="UP001150531"/>
    </source>
</evidence>
<name>A0ABT5PSV9_9PSED</name>
<comment type="caution">
    <text evidence="1">The sequence shown here is derived from an EMBL/GenBank/DDBJ whole genome shotgun (WGS) entry which is preliminary data.</text>
</comment>
<keyword evidence="2" id="KW-1185">Reference proteome</keyword>
<evidence type="ECO:0000313" key="1">
    <source>
        <dbReference type="EMBL" id="MDD1126845.1"/>
    </source>
</evidence>
<dbReference type="Pfam" id="PF14907">
    <property type="entry name" value="NTP_transf_5"/>
    <property type="match status" value="1"/>
</dbReference>
<proteinExistence type="predicted"/>
<accession>A0ABT5PSV9</accession>
<dbReference type="Proteomes" id="UP001150531">
    <property type="component" value="Unassembled WGS sequence"/>
</dbReference>
<dbReference type="RefSeq" id="WP_273897720.1">
    <property type="nucleotide sequence ID" value="NZ_JAMDGS010000013.1"/>
</dbReference>
<dbReference type="InterPro" id="IPR039498">
    <property type="entry name" value="NTP_transf_5"/>
</dbReference>
<protein>
    <submittedName>
        <fullName evidence="1">Nucleotidyltransferase family protein</fullName>
    </submittedName>
</protein>
<dbReference type="EMBL" id="JAMDGS010000013">
    <property type="protein sequence ID" value="MDD1126845.1"/>
    <property type="molecule type" value="Genomic_DNA"/>
</dbReference>
<gene>
    <name evidence="1" type="ORF">M5G18_19785</name>
</gene>
<sequence length="343" mass="38619">MVQQADMAGMELLRAYVQGAPLRHSCAEHDESYFQRTRIEGVHALMTGNPTSSSALANLIWTHQKQATELLSTISGDEGLPLLLAKGAYYTLGIHQGHVMGRRGDIDVYINRKDWPAWQSALAKFGYEESKMDTLTGQLIPLTESERATAYVRDTVQIAKVAKAFPFTPGQALLDHRTLNTNAYIHPTFVTPHDSKIIVAINFHHSLVAGMPSQRFFSHSKIAHSHLHCLTPADALWHSSLLYYLDVALKLSTKLTPLFDIAKLAGEVDIDWEHFLAIARELQIYKPFFYTMDSINLICDAQVFPQSVVTSLRDETSRRFDYGYQIHKLFCVPESAPQFNTAR</sequence>
<organism evidence="1 2">
    <name type="scientific">Pseudomonas aphyarum</name>
    <dbReference type="NCBI Taxonomy" id="2942629"/>
    <lineage>
        <taxon>Bacteria</taxon>
        <taxon>Pseudomonadati</taxon>
        <taxon>Pseudomonadota</taxon>
        <taxon>Gammaproteobacteria</taxon>
        <taxon>Pseudomonadales</taxon>
        <taxon>Pseudomonadaceae</taxon>
        <taxon>Pseudomonas</taxon>
    </lineage>
</organism>
<reference evidence="1" key="1">
    <citation type="submission" date="2022-05" db="EMBL/GenBank/DDBJ databases">
        <title>Novel Pseudomonas spp. Isolated from a Rainbow Trout Aquaculture Facility.</title>
        <authorList>
            <person name="Testerman T."/>
            <person name="Graf J."/>
        </authorList>
    </citation>
    <scope>NUCLEOTIDE SEQUENCE</scope>
    <source>
        <strain evidence="1">ID386</strain>
    </source>
</reference>